<dbReference type="Proteomes" id="UP001626550">
    <property type="component" value="Unassembled WGS sequence"/>
</dbReference>
<name>A0ABD2PNT0_9PLAT</name>
<organism evidence="4 5">
    <name type="scientific">Cichlidogyrus casuarinus</name>
    <dbReference type="NCBI Taxonomy" id="1844966"/>
    <lineage>
        <taxon>Eukaryota</taxon>
        <taxon>Metazoa</taxon>
        <taxon>Spiralia</taxon>
        <taxon>Lophotrochozoa</taxon>
        <taxon>Platyhelminthes</taxon>
        <taxon>Monogenea</taxon>
        <taxon>Monopisthocotylea</taxon>
        <taxon>Dactylogyridea</taxon>
        <taxon>Ancyrocephalidae</taxon>
        <taxon>Cichlidogyrus</taxon>
    </lineage>
</organism>
<dbReference type="PANTHER" id="PTHR45809:SF3">
    <property type="entry name" value="VIRAL IAP-ASSOCIATED FACTOR HOMOLOG"/>
    <property type="match status" value="1"/>
</dbReference>
<feature type="compositionally biased region" description="Basic and acidic residues" evidence="2">
    <location>
        <begin position="50"/>
        <end position="61"/>
    </location>
</feature>
<sequence length="235" mass="26752">MLNPDEDTEWNDILRQKGILPPKKVEKEPEVEPVDPVEKLSKLSLNHLQAKQERHEDRGSDTDDSDEFLAEYRQKRMDQLKAQAARPSFYSYGRITKADWVDEVNNAPKGVYVVIHIAESGDENCNIIDNIMKEFVLKYPHVKFLRAEAVTCIPNYPSSNIPTLFVYKDSVLEHKLIGLAAFGGKKSLTPKDLELKLSSFGVIYLDNSLDESDANKHKKGFVLRRNKSDSDSESD</sequence>
<dbReference type="InterPro" id="IPR051498">
    <property type="entry name" value="Phosducin-like_chap/apop_reg"/>
</dbReference>
<reference evidence="4 5" key="1">
    <citation type="submission" date="2024-11" db="EMBL/GenBank/DDBJ databases">
        <title>Adaptive evolution of stress response genes in parasites aligns with host niche diversity.</title>
        <authorList>
            <person name="Hahn C."/>
            <person name="Resl P."/>
        </authorList>
    </citation>
    <scope>NUCLEOTIDE SEQUENCE [LARGE SCALE GENOMIC DNA]</scope>
    <source>
        <strain evidence="4">EGGRZ-B1_66</strain>
        <tissue evidence="4">Body</tissue>
    </source>
</reference>
<dbReference type="AlphaFoldDB" id="A0ABD2PNT0"/>
<evidence type="ECO:0000313" key="4">
    <source>
        <dbReference type="EMBL" id="KAL3308096.1"/>
    </source>
</evidence>
<protein>
    <submittedName>
        <fullName evidence="4">Phosducin-like protein 3</fullName>
    </submittedName>
</protein>
<dbReference type="InterPro" id="IPR036249">
    <property type="entry name" value="Thioredoxin-like_sf"/>
</dbReference>
<dbReference type="Gene3D" id="3.40.30.10">
    <property type="entry name" value="Glutaredoxin"/>
    <property type="match status" value="1"/>
</dbReference>
<feature type="region of interest" description="Disordered" evidence="2">
    <location>
        <begin position="1"/>
        <end position="64"/>
    </location>
</feature>
<proteinExistence type="inferred from homology"/>
<dbReference type="Pfam" id="PF02114">
    <property type="entry name" value="Phosducin"/>
    <property type="match status" value="1"/>
</dbReference>
<comment type="caution">
    <text evidence="4">The sequence shown here is derived from an EMBL/GenBank/DDBJ whole genome shotgun (WGS) entry which is preliminary data.</text>
</comment>
<feature type="domain" description="Phosducin" evidence="3">
    <location>
        <begin position="61"/>
        <end position="203"/>
    </location>
</feature>
<gene>
    <name evidence="4" type="primary">PDCL3</name>
    <name evidence="4" type="ORF">Ciccas_013376</name>
</gene>
<keyword evidence="5" id="KW-1185">Reference proteome</keyword>
<dbReference type="SUPFAM" id="SSF52833">
    <property type="entry name" value="Thioredoxin-like"/>
    <property type="match status" value="1"/>
</dbReference>
<evidence type="ECO:0000259" key="3">
    <source>
        <dbReference type="Pfam" id="PF02114"/>
    </source>
</evidence>
<accession>A0ABD2PNT0</accession>
<dbReference type="PANTHER" id="PTHR45809">
    <property type="entry name" value="VIRAL IAP-ASSOCIATED FACTOR HOMOLOG"/>
    <property type="match status" value="1"/>
</dbReference>
<evidence type="ECO:0000256" key="2">
    <source>
        <dbReference type="SAM" id="MobiDB-lite"/>
    </source>
</evidence>
<dbReference type="InterPro" id="IPR024253">
    <property type="entry name" value="Phosducin_thioredoxin-like_dom"/>
</dbReference>
<evidence type="ECO:0000313" key="5">
    <source>
        <dbReference type="Proteomes" id="UP001626550"/>
    </source>
</evidence>
<comment type="similarity">
    <text evidence="1">Belongs to the phosducin family.</text>
</comment>
<feature type="compositionally biased region" description="Basic and acidic residues" evidence="2">
    <location>
        <begin position="23"/>
        <end position="41"/>
    </location>
</feature>
<evidence type="ECO:0000256" key="1">
    <source>
        <dbReference type="ARBA" id="ARBA00009686"/>
    </source>
</evidence>
<feature type="compositionally biased region" description="Acidic residues" evidence="2">
    <location>
        <begin position="1"/>
        <end position="10"/>
    </location>
</feature>
<dbReference type="EMBL" id="JBJKFK010005891">
    <property type="protein sequence ID" value="KAL3308096.1"/>
    <property type="molecule type" value="Genomic_DNA"/>
</dbReference>